<dbReference type="Proteomes" id="UP000054717">
    <property type="component" value="Unassembled WGS sequence"/>
</dbReference>
<dbReference type="AlphaFoldDB" id="A0A158IPP1"/>
<reference evidence="1 3" key="1">
    <citation type="submission" date="2016-01" db="EMBL/GenBank/DDBJ databases">
        <authorList>
            <person name="Oliw E.H."/>
        </authorList>
    </citation>
    <scope>NUCLEOTIDE SEQUENCE [LARGE SCALE GENOMIC DNA]</scope>
    <source>
        <strain evidence="1">LMG 22936</strain>
    </source>
</reference>
<dbReference type="EMBL" id="FCNZ02000011">
    <property type="protein sequence ID" value="SAL58169.1"/>
    <property type="molecule type" value="Genomic_DNA"/>
</dbReference>
<evidence type="ECO:0000313" key="3">
    <source>
        <dbReference type="Proteomes" id="UP000054717"/>
    </source>
</evidence>
<keyword evidence="3" id="KW-1185">Reference proteome</keyword>
<evidence type="ECO:0000313" key="2">
    <source>
        <dbReference type="EMBL" id="SAL58289.1"/>
    </source>
</evidence>
<name>A0A158IPP1_9BURK</name>
<organism evidence="1 3">
    <name type="scientific">Caballeronia telluris</name>
    <dbReference type="NCBI Taxonomy" id="326475"/>
    <lineage>
        <taxon>Bacteria</taxon>
        <taxon>Pseudomonadati</taxon>
        <taxon>Pseudomonadota</taxon>
        <taxon>Betaproteobacteria</taxon>
        <taxon>Burkholderiales</taxon>
        <taxon>Burkholderiaceae</taxon>
        <taxon>Caballeronia</taxon>
    </lineage>
</organism>
<gene>
    <name evidence="1" type="ORF">AWB66_03226</name>
    <name evidence="2" type="ORF">AWB66_03240</name>
</gene>
<dbReference type="RefSeq" id="WP_087631267.1">
    <property type="nucleotide sequence ID" value="NZ_FCNZ02000011.1"/>
</dbReference>
<evidence type="ECO:0000313" key="1">
    <source>
        <dbReference type="EMBL" id="SAL58169.1"/>
    </source>
</evidence>
<accession>A0A158IPP1</accession>
<dbReference type="STRING" id="326475.AWB66_03226"/>
<protein>
    <submittedName>
        <fullName evidence="1">Uncharacterized protein</fullName>
    </submittedName>
</protein>
<proteinExistence type="predicted"/>
<sequence>MTDKPQTLTLLSTGECITRDEFRACFMKRFHDPACRGEKQVLMELETKVWHDYTQIAQPLTTVLGRA</sequence>
<dbReference type="EMBL" id="FCNZ02000011">
    <property type="protein sequence ID" value="SAL58289.1"/>
    <property type="molecule type" value="Genomic_DNA"/>
</dbReference>